<evidence type="ECO:0000256" key="1">
    <source>
        <dbReference type="SAM" id="Phobius"/>
    </source>
</evidence>
<keyword evidence="3" id="KW-1185">Reference proteome</keyword>
<name>A0A4V1IJV4_METBY</name>
<evidence type="ECO:0000313" key="3">
    <source>
        <dbReference type="Proteomes" id="UP000305881"/>
    </source>
</evidence>
<reference evidence="3" key="1">
    <citation type="journal article" date="2019" name="J. Bacteriol.">
        <title>A Mutagenic Screen Identifies a TonB-Dependent Receptor Required for the Lanthanide Metal Switch in the Type I Methanotroph 'Methylotuvimicrobium buryatense' 5GB1C.</title>
        <authorList>
            <person name="Groom J.D."/>
            <person name="Ford S.M."/>
            <person name="Pesesky M.W."/>
            <person name="Lidstrom M.E."/>
        </authorList>
    </citation>
    <scope>NUCLEOTIDE SEQUENCE [LARGE SCALE GENOMIC DNA]</scope>
    <source>
        <strain evidence="3">5GB1C</strain>
    </source>
</reference>
<protein>
    <submittedName>
        <fullName evidence="2">Uncharacterized protein</fullName>
    </submittedName>
</protein>
<proteinExistence type="predicted"/>
<accession>A0A4V1IJV4</accession>
<gene>
    <name evidence="2" type="ORF">EQU24_11050</name>
</gene>
<dbReference type="AlphaFoldDB" id="A0A4V1IJV4"/>
<dbReference type="OrthoDB" id="5568702at2"/>
<evidence type="ECO:0000313" key="2">
    <source>
        <dbReference type="EMBL" id="QCW82715.1"/>
    </source>
</evidence>
<dbReference type="RefSeq" id="WP_017839448.1">
    <property type="nucleotide sequence ID" value="NZ_CP035467.1"/>
</dbReference>
<keyword evidence="1" id="KW-0812">Transmembrane</keyword>
<sequence length="88" mass="10005">MIGTVVALAIAYWYYRDAEAKGRNPLKTAALGFLFYLIPAVLWTWLVTPSLRDAATHNPTGLYVFVYSYTYILVGIACAAWVKWKHFN</sequence>
<feature type="transmembrane region" description="Helical" evidence="1">
    <location>
        <begin position="60"/>
        <end position="82"/>
    </location>
</feature>
<dbReference type="KEGG" id="mbur:EQU24_11050"/>
<dbReference type="Proteomes" id="UP000305881">
    <property type="component" value="Chromosome"/>
</dbReference>
<feature type="transmembrane region" description="Helical" evidence="1">
    <location>
        <begin position="29"/>
        <end position="48"/>
    </location>
</feature>
<dbReference type="EMBL" id="CP035467">
    <property type="protein sequence ID" value="QCW82715.1"/>
    <property type="molecule type" value="Genomic_DNA"/>
</dbReference>
<keyword evidence="1" id="KW-1133">Transmembrane helix</keyword>
<organism evidence="2 3">
    <name type="scientific">Methylotuvimicrobium buryatense</name>
    <name type="common">Methylomicrobium buryatense</name>
    <dbReference type="NCBI Taxonomy" id="95641"/>
    <lineage>
        <taxon>Bacteria</taxon>
        <taxon>Pseudomonadati</taxon>
        <taxon>Pseudomonadota</taxon>
        <taxon>Gammaproteobacteria</taxon>
        <taxon>Methylococcales</taxon>
        <taxon>Methylococcaceae</taxon>
        <taxon>Methylotuvimicrobium</taxon>
    </lineage>
</organism>
<keyword evidence="1" id="KW-0472">Membrane</keyword>